<accession>A0ABT9Q8T3</accession>
<reference evidence="1 2" key="1">
    <citation type="submission" date="2023-07" db="EMBL/GenBank/DDBJ databases">
        <title>Sequencing the genomes of 1000 actinobacteria strains.</title>
        <authorList>
            <person name="Klenk H.-P."/>
        </authorList>
    </citation>
    <scope>NUCLEOTIDE SEQUENCE [LARGE SCALE GENOMIC DNA]</scope>
    <source>
        <strain evidence="1 2">DSM 46740</strain>
    </source>
</reference>
<dbReference type="RefSeq" id="WP_307557160.1">
    <property type="nucleotide sequence ID" value="NZ_JAUSQU010000001.1"/>
</dbReference>
<dbReference type="Proteomes" id="UP001225356">
    <property type="component" value="Unassembled WGS sequence"/>
</dbReference>
<sequence length="78" mass="8458">MVDVEGNGQQPPDLVEISIVAIESGTIGRPRNWLIRPPRPITAMARRFHKITDDQVAGAPRGPGSAGAKINGYALWRL</sequence>
<evidence type="ECO:0000313" key="2">
    <source>
        <dbReference type="Proteomes" id="UP001225356"/>
    </source>
</evidence>
<dbReference type="EMBL" id="JAUSQU010000001">
    <property type="protein sequence ID" value="MDP9843148.1"/>
    <property type="molecule type" value="Genomic_DNA"/>
</dbReference>
<gene>
    <name evidence="1" type="ORF">J2853_002359</name>
</gene>
<dbReference type="SUPFAM" id="SSF53098">
    <property type="entry name" value="Ribonuclease H-like"/>
    <property type="match status" value="1"/>
</dbReference>
<dbReference type="Gene3D" id="3.30.420.10">
    <property type="entry name" value="Ribonuclease H-like superfamily/Ribonuclease H"/>
    <property type="match status" value="1"/>
</dbReference>
<dbReference type="InterPro" id="IPR036397">
    <property type="entry name" value="RNaseH_sf"/>
</dbReference>
<organism evidence="1 2">
    <name type="scientific">Streptosporangium lutulentum</name>
    <dbReference type="NCBI Taxonomy" id="1461250"/>
    <lineage>
        <taxon>Bacteria</taxon>
        <taxon>Bacillati</taxon>
        <taxon>Actinomycetota</taxon>
        <taxon>Actinomycetes</taxon>
        <taxon>Streptosporangiales</taxon>
        <taxon>Streptosporangiaceae</taxon>
        <taxon>Streptosporangium</taxon>
    </lineage>
</organism>
<protein>
    <submittedName>
        <fullName evidence="1">DNA polymerase III epsilon subunit-like protein</fullName>
    </submittedName>
</protein>
<evidence type="ECO:0000313" key="1">
    <source>
        <dbReference type="EMBL" id="MDP9843148.1"/>
    </source>
</evidence>
<keyword evidence="2" id="KW-1185">Reference proteome</keyword>
<comment type="caution">
    <text evidence="1">The sequence shown here is derived from an EMBL/GenBank/DDBJ whole genome shotgun (WGS) entry which is preliminary data.</text>
</comment>
<dbReference type="InterPro" id="IPR012337">
    <property type="entry name" value="RNaseH-like_sf"/>
</dbReference>
<name>A0ABT9Q8T3_9ACTN</name>
<proteinExistence type="predicted"/>